<keyword evidence="3" id="KW-0012">Acyltransferase</keyword>
<evidence type="ECO:0000313" key="5">
    <source>
        <dbReference type="Proteomes" id="UP001379945"/>
    </source>
</evidence>
<evidence type="ECO:0000256" key="3">
    <source>
        <dbReference type="ARBA" id="ARBA00023315"/>
    </source>
</evidence>
<evidence type="ECO:0000256" key="1">
    <source>
        <dbReference type="ARBA" id="ARBA00022503"/>
    </source>
</evidence>
<protein>
    <submittedName>
        <fullName evidence="4">Arginine N-succinyltransferase</fullName>
    </submittedName>
</protein>
<reference evidence="4 5" key="1">
    <citation type="submission" date="2024-04" db="EMBL/GenBank/DDBJ databases">
        <title>Novel species of the genus Ideonella isolated from streams.</title>
        <authorList>
            <person name="Lu H."/>
        </authorList>
    </citation>
    <scope>NUCLEOTIDE SEQUENCE [LARGE SCALE GENOMIC DNA]</scope>
    <source>
        <strain evidence="4 5">LYT19W</strain>
    </source>
</reference>
<evidence type="ECO:0000313" key="4">
    <source>
        <dbReference type="EMBL" id="MEK8045161.1"/>
    </source>
</evidence>
<dbReference type="EMBL" id="JBBUTI010000001">
    <property type="protein sequence ID" value="MEK8045161.1"/>
    <property type="molecule type" value="Genomic_DNA"/>
</dbReference>
<dbReference type="SUPFAM" id="SSF55729">
    <property type="entry name" value="Acyl-CoA N-acyltransferases (Nat)"/>
    <property type="match status" value="1"/>
</dbReference>
<dbReference type="InterPro" id="IPR007041">
    <property type="entry name" value="Arg_succinylTrfase_AstA/AruG"/>
</dbReference>
<dbReference type="PANTHER" id="PTHR30420">
    <property type="entry name" value="N-SUCCINYLARGININE DIHYDROLASE"/>
    <property type="match status" value="1"/>
</dbReference>
<comment type="caution">
    <text evidence="4">The sequence shown here is derived from an EMBL/GenBank/DDBJ whole genome shotgun (WGS) entry which is preliminary data.</text>
</comment>
<dbReference type="InterPro" id="IPR016181">
    <property type="entry name" value="Acyl_CoA_acyltransferase"/>
</dbReference>
<organism evidence="4 5">
    <name type="scientific">Ideonella margarita</name>
    <dbReference type="NCBI Taxonomy" id="2984191"/>
    <lineage>
        <taxon>Bacteria</taxon>
        <taxon>Pseudomonadati</taxon>
        <taxon>Pseudomonadota</taxon>
        <taxon>Betaproteobacteria</taxon>
        <taxon>Burkholderiales</taxon>
        <taxon>Sphaerotilaceae</taxon>
        <taxon>Ideonella</taxon>
    </lineage>
</organism>
<keyword evidence="5" id="KW-1185">Reference proteome</keyword>
<dbReference type="NCBIfam" id="TIGR03243">
    <property type="entry name" value="arg_catab_AOST"/>
    <property type="match status" value="1"/>
</dbReference>
<accession>A0ABU9BZZ4</accession>
<name>A0ABU9BZZ4_9BURK</name>
<proteinExistence type="predicted"/>
<dbReference type="RefSeq" id="WP_341397306.1">
    <property type="nucleotide sequence ID" value="NZ_JBBUTI010000001.1"/>
</dbReference>
<keyword evidence="2" id="KW-0808">Transferase</keyword>
<gene>
    <name evidence="4" type="ORF">AACH00_02225</name>
</gene>
<evidence type="ECO:0000256" key="2">
    <source>
        <dbReference type="ARBA" id="ARBA00022679"/>
    </source>
</evidence>
<dbReference type="Pfam" id="PF04958">
    <property type="entry name" value="AstA"/>
    <property type="match status" value="1"/>
</dbReference>
<dbReference type="PANTHER" id="PTHR30420:SF1">
    <property type="entry name" value="ARGININE N-SUCCINYLTRANSFERASE"/>
    <property type="match status" value="1"/>
</dbReference>
<sequence>MTLPALDDPARYLMRPARSDDLDALERFAVASAHGITTLPADRAALADRLARSQHAFASADDASGEEIYLFVLEDLALGRVVGTSGITASAGFGGQFYAFRNEVIVHGNAALGLSNRMHTLHLCHDLTGVTLLTSFYIEPAYEHTLAPQLLSRGRLLFIAEFVERFSERVAAESPGLADDTGHCPFWNAVGRQFFDMDYPVAEKLAGGRSKSFIAALMPPAPIYVAVLPKAAQWAIGQLHPVAELPFSILQDEGFDADTWVDVFDAGPIVEARLATLHSVARARHLSSAEGRHAGQEGEAADGRPRLCLISSPHRDRFRAMLGRVGETAAHLPTALARQIDLGPGALARVAPMSLNALTRGGRHD</sequence>
<dbReference type="Proteomes" id="UP001379945">
    <property type="component" value="Unassembled WGS sequence"/>
</dbReference>
<keyword evidence="1" id="KW-0056">Arginine metabolism</keyword>